<evidence type="ECO:0000313" key="2">
    <source>
        <dbReference type="EMBL" id="MBE8716681.1"/>
    </source>
</evidence>
<dbReference type="PANTHER" id="PTHR41795:SF1">
    <property type="entry name" value="EXOPOLYSACCHARIDE SYNTHESIS PROTEIN"/>
    <property type="match status" value="1"/>
</dbReference>
<dbReference type="PANTHER" id="PTHR41795">
    <property type="entry name" value="EXOPOLYSACCHARIDE SYNTHESIS PROTEIN"/>
    <property type="match status" value="1"/>
</dbReference>
<feature type="transmembrane region" description="Helical" evidence="1">
    <location>
        <begin position="49"/>
        <end position="79"/>
    </location>
</feature>
<dbReference type="Pfam" id="PF06055">
    <property type="entry name" value="ExoD"/>
    <property type="match status" value="1"/>
</dbReference>
<proteinExistence type="predicted"/>
<keyword evidence="1" id="KW-1133">Transmembrane helix</keyword>
<comment type="caution">
    <text evidence="2">The sequence shown here is derived from an EMBL/GenBank/DDBJ whole genome shotgun (WGS) entry which is preliminary data.</text>
</comment>
<dbReference type="RefSeq" id="WP_193907952.1">
    <property type="nucleotide sequence ID" value="NZ_PRDL01000001.1"/>
</dbReference>
<dbReference type="EMBL" id="PRDL01000001">
    <property type="protein sequence ID" value="MBE8716681.1"/>
    <property type="molecule type" value="Genomic_DNA"/>
</dbReference>
<sequence>MKRRTPKIRRPLTNLQQLLDCISQGSAKEEWVSLGTVVEAIGNRSFGPLLLLPGIVLVSPLSGIPGMATFMGILVLLIASQLLIGRHYFWLPQWLLARSLPGEKVLLMIEWLRRPARSVDRFLRPRLDFFIQGISIYLIAMLCIAMALFMPAMELIPFSASSAGIALTTFGLALIANDGLLACIAFSISALTVMLVVQSIL</sequence>
<keyword evidence="1" id="KW-0472">Membrane</keyword>
<organism evidence="2 3">
    <name type="scientific">Cellvibrio polysaccharolyticus</name>
    <dbReference type="NCBI Taxonomy" id="2082724"/>
    <lineage>
        <taxon>Bacteria</taxon>
        <taxon>Pseudomonadati</taxon>
        <taxon>Pseudomonadota</taxon>
        <taxon>Gammaproteobacteria</taxon>
        <taxon>Cellvibrionales</taxon>
        <taxon>Cellvibrionaceae</taxon>
        <taxon>Cellvibrio</taxon>
    </lineage>
</organism>
<dbReference type="PIRSF" id="PIRSF033239">
    <property type="entry name" value="ExoD"/>
    <property type="match status" value="1"/>
</dbReference>
<feature type="transmembrane region" description="Helical" evidence="1">
    <location>
        <begin position="129"/>
        <end position="149"/>
    </location>
</feature>
<evidence type="ECO:0000313" key="3">
    <source>
        <dbReference type="Proteomes" id="UP000652567"/>
    </source>
</evidence>
<keyword evidence="3" id="KW-1185">Reference proteome</keyword>
<dbReference type="InterPro" id="IPR010331">
    <property type="entry name" value="ExoD"/>
</dbReference>
<evidence type="ECO:0000256" key="1">
    <source>
        <dbReference type="SAM" id="Phobius"/>
    </source>
</evidence>
<dbReference type="Proteomes" id="UP000652567">
    <property type="component" value="Unassembled WGS sequence"/>
</dbReference>
<keyword evidence="1" id="KW-0812">Transmembrane</keyword>
<protein>
    <submittedName>
        <fullName evidence="2">Exopolysaccharide biosynthesis protein</fullName>
    </submittedName>
</protein>
<reference evidence="2" key="1">
    <citation type="submission" date="2018-07" db="EMBL/GenBank/DDBJ databases">
        <title>Genome assembly of strain Ka43.</title>
        <authorList>
            <person name="Kukolya J."/>
            <person name="Nagy I."/>
            <person name="Horvath B."/>
            <person name="Toth A."/>
        </authorList>
    </citation>
    <scope>NUCLEOTIDE SEQUENCE</scope>
    <source>
        <strain evidence="2">KB43</strain>
    </source>
</reference>
<accession>A0A928YSR3</accession>
<gene>
    <name evidence="2" type="ORF">C4F51_05695</name>
</gene>
<dbReference type="AlphaFoldDB" id="A0A928YSR3"/>
<name>A0A928YSR3_9GAMM</name>